<evidence type="ECO:0000313" key="3">
    <source>
        <dbReference type="Proteomes" id="UP001221413"/>
    </source>
</evidence>
<feature type="compositionally biased region" description="Basic and acidic residues" evidence="1">
    <location>
        <begin position="187"/>
        <end position="199"/>
    </location>
</feature>
<comment type="caution">
    <text evidence="2">The sequence shown here is derived from an EMBL/GenBank/DDBJ whole genome shotgun (WGS) entry which is preliminary data.</text>
</comment>
<feature type="region of interest" description="Disordered" evidence="1">
    <location>
        <begin position="133"/>
        <end position="215"/>
    </location>
</feature>
<organism evidence="2 3">
    <name type="scientific">Drechslerella dactyloides</name>
    <name type="common">Nematode-trapping fungus</name>
    <name type="synonym">Arthrobotrys dactyloides</name>
    <dbReference type="NCBI Taxonomy" id="74499"/>
    <lineage>
        <taxon>Eukaryota</taxon>
        <taxon>Fungi</taxon>
        <taxon>Dikarya</taxon>
        <taxon>Ascomycota</taxon>
        <taxon>Pezizomycotina</taxon>
        <taxon>Orbiliomycetes</taxon>
        <taxon>Orbiliales</taxon>
        <taxon>Orbiliaceae</taxon>
        <taxon>Drechslerella</taxon>
    </lineage>
</organism>
<dbReference type="Proteomes" id="UP001221413">
    <property type="component" value="Unassembled WGS sequence"/>
</dbReference>
<protein>
    <submittedName>
        <fullName evidence="2">Uncharacterized protein</fullName>
    </submittedName>
</protein>
<keyword evidence="3" id="KW-1185">Reference proteome</keyword>
<sequence length="605" mass="66824">MRGRSKQPKISSLSRGRGKKHDDQIASYVAEQVTYHSASSGDGFDEQDGSDNSAVAPRNAATSLVGEDEALCFQKTALPSSRAKIPDLSFCEMNFLKYGSSAEPAQRSALEEIAKVNEQASVSSNGDISSYFEKIAPPSGKENINPDDFVRHNSRIPRKKPRTDESATHAKQPRKQGSESAPQLPVRKGEPAQRFDKNLSRQTPSSASRRENGEFRFRSRHTSVLRSSLSARDISDFSSLSVNFSGSASTERAIIELSDPSDSIVNWLRRTAHERLETPDDLQSLCGRNLPPDVRTPVVTFNEDLRSAGIERTILPNQYSLQGISEACATLGSTSSLTNSVAGNAGTPINDAEEENDLHLQLSVEPNSYQRLGSEIRRYSPHVDPMMRFHELANRMMMQGNDAEPRFQPNLAGSGSLRSPGPDQITLFNDQSYGAFNPLCLKEEHPEFQIYEQIDTFYNGEEEEARDASLSSHGQYGDLEDEELSISGSSFNNTELPAEEDEHQFRYGEGLGGQIMPNDYGCGPTGDQDFIDLEAEFGREQPSNMAAPMDMFVEDAGEQGGEVYHDYCRYLGSQKQQAPGGYAGMGDTQALPPELMGFWKPHRLY</sequence>
<dbReference type="EMBL" id="JAQGDS010000002">
    <property type="protein sequence ID" value="KAJ6263368.1"/>
    <property type="molecule type" value="Genomic_DNA"/>
</dbReference>
<dbReference type="AlphaFoldDB" id="A0AAD6J2K5"/>
<evidence type="ECO:0000313" key="2">
    <source>
        <dbReference type="EMBL" id="KAJ6263368.1"/>
    </source>
</evidence>
<gene>
    <name evidence="2" type="ORF">Dda_1931</name>
</gene>
<accession>A0AAD6J2K5</accession>
<feature type="compositionally biased region" description="Basic residues" evidence="1">
    <location>
        <begin position="152"/>
        <end position="161"/>
    </location>
</feature>
<evidence type="ECO:0000256" key="1">
    <source>
        <dbReference type="SAM" id="MobiDB-lite"/>
    </source>
</evidence>
<proteinExistence type="predicted"/>
<feature type="region of interest" description="Disordered" evidence="1">
    <location>
        <begin position="1"/>
        <end position="24"/>
    </location>
</feature>
<name>A0AAD6J2K5_DREDA</name>
<feature type="region of interest" description="Disordered" evidence="1">
    <location>
        <begin position="37"/>
        <end position="60"/>
    </location>
</feature>
<reference evidence="2" key="1">
    <citation type="submission" date="2023-01" db="EMBL/GenBank/DDBJ databases">
        <title>The chitinases involved in constricting ring structure development in the nematode-trapping fungus Drechslerella dactyloides.</title>
        <authorList>
            <person name="Wang R."/>
            <person name="Zhang L."/>
            <person name="Tang P."/>
            <person name="Li S."/>
            <person name="Liang L."/>
        </authorList>
    </citation>
    <scope>NUCLEOTIDE SEQUENCE</scope>
    <source>
        <strain evidence="2">YMF1.00031</strain>
    </source>
</reference>